<dbReference type="VEuPathDB" id="FungiDB:FUN_021571"/>
<dbReference type="VEuPathDB" id="FungiDB:RhiirFUN_003415"/>
<comment type="caution">
    <text evidence="2">The sequence shown here is derived from an EMBL/GenBank/DDBJ whole genome shotgun (WGS) entry which is preliminary data.</text>
</comment>
<dbReference type="VEuPathDB" id="FungiDB:RhiirA1_471724"/>
<organism evidence="2 3">
    <name type="scientific">Rhizophagus irregularis</name>
    <dbReference type="NCBI Taxonomy" id="588596"/>
    <lineage>
        <taxon>Eukaryota</taxon>
        <taxon>Fungi</taxon>
        <taxon>Fungi incertae sedis</taxon>
        <taxon>Mucoromycota</taxon>
        <taxon>Glomeromycotina</taxon>
        <taxon>Glomeromycetes</taxon>
        <taxon>Glomerales</taxon>
        <taxon>Glomeraceae</taxon>
        <taxon>Rhizophagus</taxon>
    </lineage>
</organism>
<feature type="region of interest" description="Disordered" evidence="1">
    <location>
        <begin position="93"/>
        <end position="119"/>
    </location>
</feature>
<sequence length="269" mass="30904">MRSDASKLSLSDYNYIMQYKNEKSKPLNILTKKFHISNRRLYQIWRGEEVYTGETLICLNNRNGPLTNSISKDNFTAYPHLVNTSIIETKEHSAKSIINGQEKKKKSRSKSHHEQSSDMKHLNELVRDCLRANIQYDTSRKDALQSSGLCPRSDQVPADKNLSLDTKLTKLQKVKTFLNLELIKMRLVKTIKKNNVGFDNAKFLKVDLPSDELSDKLALLEANPSANIKKTLDGEELNANKTTILEYFDTEKYYIVIVPPSSRFTLQLF</sequence>
<keyword evidence="3" id="KW-1185">Reference proteome</keyword>
<dbReference type="AlphaFoldDB" id="A0A2I1HPC5"/>
<reference evidence="2 3" key="1">
    <citation type="submission" date="2015-10" db="EMBL/GenBank/DDBJ databases">
        <title>Genome analyses suggest a sexual origin of heterokaryosis in a supposedly ancient asexual fungus.</title>
        <authorList>
            <person name="Ropars J."/>
            <person name="Sedzielewska K."/>
            <person name="Noel J."/>
            <person name="Charron P."/>
            <person name="Farinelli L."/>
            <person name="Marton T."/>
            <person name="Kruger M."/>
            <person name="Pelin A."/>
            <person name="Brachmann A."/>
            <person name="Corradi N."/>
        </authorList>
    </citation>
    <scope>NUCLEOTIDE SEQUENCE [LARGE SCALE GENOMIC DNA]</scope>
    <source>
        <strain evidence="2 3">A4</strain>
    </source>
</reference>
<accession>A0A2I1HPC5</accession>
<name>A0A2I1HPC5_9GLOM</name>
<evidence type="ECO:0000313" key="2">
    <source>
        <dbReference type="EMBL" id="PKY60738.1"/>
    </source>
</evidence>
<proteinExistence type="predicted"/>
<gene>
    <name evidence="2" type="ORF">RhiirA4_431344</name>
</gene>
<protein>
    <submittedName>
        <fullName evidence="2">Uncharacterized protein</fullName>
    </submittedName>
</protein>
<dbReference type="EMBL" id="LLXI01004556">
    <property type="protein sequence ID" value="PKY60738.1"/>
    <property type="molecule type" value="Genomic_DNA"/>
</dbReference>
<dbReference type="Proteomes" id="UP000234323">
    <property type="component" value="Unassembled WGS sequence"/>
</dbReference>
<dbReference type="VEuPathDB" id="FungiDB:FUN_021572"/>
<evidence type="ECO:0000313" key="3">
    <source>
        <dbReference type="Proteomes" id="UP000234323"/>
    </source>
</evidence>
<evidence type="ECO:0000256" key="1">
    <source>
        <dbReference type="SAM" id="MobiDB-lite"/>
    </source>
</evidence>